<evidence type="ECO:0000313" key="2">
    <source>
        <dbReference type="EMBL" id="OGN12778.1"/>
    </source>
</evidence>
<name>A0A1F8FJL4_9BACT</name>
<dbReference type="SMART" id="SM00332">
    <property type="entry name" value="PP2Cc"/>
    <property type="match status" value="1"/>
</dbReference>
<dbReference type="EMBL" id="MGJT01000014">
    <property type="protein sequence ID" value="OGN12778.1"/>
    <property type="molecule type" value="Genomic_DNA"/>
</dbReference>
<dbReference type="SUPFAM" id="SSF81606">
    <property type="entry name" value="PP2C-like"/>
    <property type="match status" value="1"/>
</dbReference>
<dbReference type="Gene3D" id="3.60.40.10">
    <property type="entry name" value="PPM-type phosphatase domain"/>
    <property type="match status" value="1"/>
</dbReference>
<evidence type="ECO:0000259" key="1">
    <source>
        <dbReference type="PROSITE" id="PS51746"/>
    </source>
</evidence>
<dbReference type="PANTHER" id="PTHR47992">
    <property type="entry name" value="PROTEIN PHOSPHATASE"/>
    <property type="match status" value="1"/>
</dbReference>
<dbReference type="Pfam" id="PF00481">
    <property type="entry name" value="PP2C"/>
    <property type="match status" value="1"/>
</dbReference>
<dbReference type="Proteomes" id="UP000178197">
    <property type="component" value="Unassembled WGS sequence"/>
</dbReference>
<evidence type="ECO:0000313" key="3">
    <source>
        <dbReference type="Proteomes" id="UP000178197"/>
    </source>
</evidence>
<dbReference type="InterPro" id="IPR036457">
    <property type="entry name" value="PPM-type-like_dom_sf"/>
</dbReference>
<protein>
    <recommendedName>
        <fullName evidence="1">PPM-type phosphatase domain-containing protein</fullName>
    </recommendedName>
</protein>
<reference evidence="2 3" key="1">
    <citation type="journal article" date="2016" name="Nat. Commun.">
        <title>Thousands of microbial genomes shed light on interconnected biogeochemical processes in an aquifer system.</title>
        <authorList>
            <person name="Anantharaman K."/>
            <person name="Brown C.T."/>
            <person name="Hug L.A."/>
            <person name="Sharon I."/>
            <person name="Castelle C.J."/>
            <person name="Probst A.J."/>
            <person name="Thomas B.C."/>
            <person name="Singh A."/>
            <person name="Wilkins M.J."/>
            <person name="Karaoz U."/>
            <person name="Brodie E.L."/>
            <person name="Williams K.H."/>
            <person name="Hubbard S.S."/>
            <person name="Banfield J.F."/>
        </authorList>
    </citation>
    <scope>NUCLEOTIDE SEQUENCE [LARGE SCALE GENOMIC DNA]</scope>
</reference>
<feature type="domain" description="PPM-type phosphatase" evidence="1">
    <location>
        <begin position="9"/>
        <end position="250"/>
    </location>
</feature>
<dbReference type="InterPro" id="IPR015655">
    <property type="entry name" value="PP2C"/>
</dbReference>
<comment type="caution">
    <text evidence="2">The sequence shown here is derived from an EMBL/GenBank/DDBJ whole genome shotgun (WGS) entry which is preliminary data.</text>
</comment>
<accession>A0A1F8FJL4</accession>
<organism evidence="2 3">
    <name type="scientific">Candidatus Yanofskybacteria bacterium RIFCSPHIGHO2_02_FULL_43_15c</name>
    <dbReference type="NCBI Taxonomy" id="1802679"/>
    <lineage>
        <taxon>Bacteria</taxon>
        <taxon>Candidatus Yanofskyibacteriota</taxon>
    </lineage>
</organism>
<sequence length="251" mass="27821">MKGVNMKGNVTSAVKQGPRPYQEDRYYETYIPDRKWRLLVVMDGHGGEGVAGFCAKNIFRMIALNEGKPEHRLNSLVADLNRSTRQYTVGSTFSGVIISEELNTASVAILGDSPVVIYDKQGRLHTSPEHNVRSNLEERKAAEERGGIYSGGYIWSDLSDLAQGLQISRALGDAHLDGILSREPEIYTIAEPVWVLVASDGLFDPGHSDTPRLVEEVREFAKRNATADELMEWAEKRGLKDNATALVWCAS</sequence>
<gene>
    <name evidence="2" type="ORF">A3C71_02890</name>
</gene>
<dbReference type="AlphaFoldDB" id="A0A1F8FJL4"/>
<dbReference type="CDD" id="cd00143">
    <property type="entry name" value="PP2Cc"/>
    <property type="match status" value="1"/>
</dbReference>
<dbReference type="GO" id="GO:0004722">
    <property type="term" value="F:protein serine/threonine phosphatase activity"/>
    <property type="evidence" value="ECO:0007669"/>
    <property type="project" value="InterPro"/>
</dbReference>
<dbReference type="PROSITE" id="PS51746">
    <property type="entry name" value="PPM_2"/>
    <property type="match status" value="1"/>
</dbReference>
<proteinExistence type="predicted"/>
<dbReference type="InterPro" id="IPR001932">
    <property type="entry name" value="PPM-type_phosphatase-like_dom"/>
</dbReference>